<organism evidence="1">
    <name type="scientific">Sipha flava</name>
    <name type="common">yellow sugarcane aphid</name>
    <dbReference type="NCBI Taxonomy" id="143950"/>
    <lineage>
        <taxon>Eukaryota</taxon>
        <taxon>Metazoa</taxon>
        <taxon>Ecdysozoa</taxon>
        <taxon>Arthropoda</taxon>
        <taxon>Hexapoda</taxon>
        <taxon>Insecta</taxon>
        <taxon>Pterygota</taxon>
        <taxon>Neoptera</taxon>
        <taxon>Paraneoptera</taxon>
        <taxon>Hemiptera</taxon>
        <taxon>Sternorrhyncha</taxon>
        <taxon>Aphidomorpha</taxon>
        <taxon>Aphidoidea</taxon>
        <taxon>Aphididae</taxon>
        <taxon>Sipha</taxon>
    </lineage>
</organism>
<reference evidence="1" key="1">
    <citation type="submission" date="2018-04" db="EMBL/GenBank/DDBJ databases">
        <title>Transcriptome assembly of Sipha flava.</title>
        <authorList>
            <person name="Scully E.D."/>
            <person name="Geib S.M."/>
            <person name="Palmer N.A."/>
            <person name="Koch K."/>
            <person name="Bradshaw J."/>
            <person name="Heng-Moss T."/>
            <person name="Sarath G."/>
        </authorList>
    </citation>
    <scope>NUCLEOTIDE SEQUENCE</scope>
</reference>
<proteinExistence type="predicted"/>
<evidence type="ECO:0000313" key="1">
    <source>
        <dbReference type="EMBL" id="MBY79941.1"/>
    </source>
</evidence>
<dbReference type="EMBL" id="GGMS01010738">
    <property type="protein sequence ID" value="MBY79941.1"/>
    <property type="molecule type" value="Transcribed_RNA"/>
</dbReference>
<dbReference type="AlphaFoldDB" id="A0A2S2QQD6"/>
<gene>
    <name evidence="1" type="ORF">g.120456</name>
</gene>
<protein>
    <submittedName>
        <fullName evidence="1">Uncharacterized protein</fullName>
    </submittedName>
</protein>
<sequence length="339" mass="40016">MVLITTMNKNLEDFNEKYPENMHVTLGDDFLNAVKNMSRELKFLEITFTTSVFKSHLQTVLDRVSKIMTHFQNRDMIKPLNNIHFCVYLKLSNAFTHLENILLANFVDNNEALQEDFINHFSKQQYICDNYKSKLEKFKANCTDVEVKIISENFTSFLIEYLKLLSQITGTWIKQKRNIKLLVDVADLRILLEHFHSVSNLIPKTNKISLMQKITELCIKEEYNLYNCSLLQSLNKDFRLETCAMSYFILQYICKQLELKKLNQTSQLLSKFNAENIIILIDSVTSDVEFEELYNISFEHIPFKTYKKIRVVPINEIKEYTIYINYVLNIVELNINFSD</sequence>
<name>A0A2S2QQD6_9HEMI</name>
<accession>A0A2S2QQD6</accession>